<dbReference type="AlphaFoldDB" id="A0A7S3LZ43"/>
<sequence length="375" mass="41735">MNEALKILTDPKNKELFTNSANTFLQVASSSAKASRTYKMLEALQAKYHGGLNLARIAVEAKLGGHFDKVIGQLDHRVEELHAEEQADIEHKDRCENAGEKNKNDMEDLTHQIAKAGDDVKKIKGTIFDLDNKIESLEGEIQESRTEKADMLRMRNAEHLQFKRALKDDDDAIKVINGAIKVLMQFYKKNNIPMSLQQQDEKDDPEDDEPEYSEDRDKAPDTSFGDDGYTGKQGQSGGVLGMMRMIVEDTEKEMKEARADEADAQAQFDKDTAALDQTLEALGTSKAEAETRSAELGEKKADTETHQVSLEKELQAQKNLKNTLTSDCAWVATHFEKRRVARKAEIQGLQEAKSMLAGVEAGDFDEVALAGATKL</sequence>
<feature type="region of interest" description="Disordered" evidence="2">
    <location>
        <begin position="195"/>
        <end position="237"/>
    </location>
</feature>
<name>A0A7S3LZ43_9STRA</name>
<feature type="compositionally biased region" description="Basic and acidic residues" evidence="2">
    <location>
        <begin position="287"/>
        <end position="304"/>
    </location>
</feature>
<evidence type="ECO:0000313" key="3">
    <source>
        <dbReference type="EMBL" id="CAE0272520.1"/>
    </source>
</evidence>
<reference evidence="3" key="1">
    <citation type="submission" date="2021-01" db="EMBL/GenBank/DDBJ databases">
        <authorList>
            <person name="Corre E."/>
            <person name="Pelletier E."/>
            <person name="Niang G."/>
            <person name="Scheremetjew M."/>
            <person name="Finn R."/>
            <person name="Kale V."/>
            <person name="Holt S."/>
            <person name="Cochrane G."/>
            <person name="Meng A."/>
            <person name="Brown T."/>
            <person name="Cohen L."/>
        </authorList>
    </citation>
    <scope>NUCLEOTIDE SEQUENCE</scope>
    <source>
        <strain evidence="3">CCAP 955/1</strain>
    </source>
</reference>
<accession>A0A7S3LZ43</accession>
<organism evidence="3">
    <name type="scientific">Spumella elongata</name>
    <dbReference type="NCBI Taxonomy" id="89044"/>
    <lineage>
        <taxon>Eukaryota</taxon>
        <taxon>Sar</taxon>
        <taxon>Stramenopiles</taxon>
        <taxon>Ochrophyta</taxon>
        <taxon>Chrysophyceae</taxon>
        <taxon>Chromulinales</taxon>
        <taxon>Chromulinaceae</taxon>
        <taxon>Spumella</taxon>
    </lineage>
</organism>
<evidence type="ECO:0000256" key="2">
    <source>
        <dbReference type="SAM" id="MobiDB-lite"/>
    </source>
</evidence>
<feature type="compositionally biased region" description="Acidic residues" evidence="2">
    <location>
        <begin position="201"/>
        <end position="212"/>
    </location>
</feature>
<feature type="region of interest" description="Disordered" evidence="2">
    <location>
        <begin position="283"/>
        <end position="304"/>
    </location>
</feature>
<dbReference type="EMBL" id="HBIC01002645">
    <property type="protein sequence ID" value="CAE0272520.1"/>
    <property type="molecule type" value="Transcribed_RNA"/>
</dbReference>
<gene>
    <name evidence="3" type="ORF">SELO1098_LOCUS1345</name>
</gene>
<feature type="coiled-coil region" evidence="1">
    <location>
        <begin position="127"/>
        <end position="154"/>
    </location>
</feature>
<keyword evidence="1" id="KW-0175">Coiled coil</keyword>
<proteinExistence type="predicted"/>
<protein>
    <submittedName>
        <fullName evidence="3">Uncharacterized protein</fullName>
    </submittedName>
</protein>
<dbReference type="Gene3D" id="1.20.120.330">
    <property type="entry name" value="Nucleotidyltransferases domain 2"/>
    <property type="match status" value="1"/>
</dbReference>
<evidence type="ECO:0000256" key="1">
    <source>
        <dbReference type="SAM" id="Coils"/>
    </source>
</evidence>